<feature type="region of interest" description="Disordered" evidence="1">
    <location>
        <begin position="121"/>
        <end position="261"/>
    </location>
</feature>
<evidence type="ECO:0000313" key="3">
    <source>
        <dbReference type="Proteomes" id="UP000029590"/>
    </source>
</evidence>
<organism evidence="2 3">
    <name type="scientific">Burkholderia gladioli</name>
    <name type="common">Pseudomonas marginata</name>
    <name type="synonym">Phytomonas marginata</name>
    <dbReference type="NCBI Taxonomy" id="28095"/>
    <lineage>
        <taxon>Bacteria</taxon>
        <taxon>Pseudomonadati</taxon>
        <taxon>Pseudomonadota</taxon>
        <taxon>Betaproteobacteria</taxon>
        <taxon>Burkholderiales</taxon>
        <taxon>Burkholderiaceae</taxon>
        <taxon>Burkholderia</taxon>
    </lineage>
</organism>
<feature type="compositionally biased region" description="Basic and acidic residues" evidence="1">
    <location>
        <begin position="285"/>
        <end position="298"/>
    </location>
</feature>
<feature type="compositionally biased region" description="Basic and acidic residues" evidence="1">
    <location>
        <begin position="355"/>
        <end position="371"/>
    </location>
</feature>
<feature type="compositionally biased region" description="Basic and acidic residues" evidence="1">
    <location>
        <begin position="196"/>
        <end position="219"/>
    </location>
</feature>
<reference evidence="2 3" key="1">
    <citation type="submission" date="2014-04" db="EMBL/GenBank/DDBJ databases">
        <authorList>
            <person name="Bishop-Lilly K.A."/>
            <person name="Broomall S.M."/>
            <person name="Chain P.S."/>
            <person name="Chertkov O."/>
            <person name="Coyne S.R."/>
            <person name="Daligault H.E."/>
            <person name="Davenport K.W."/>
            <person name="Erkkila T."/>
            <person name="Frey K.G."/>
            <person name="Gibbons H.S."/>
            <person name="Gu W."/>
            <person name="Jaissle J."/>
            <person name="Johnson S.L."/>
            <person name="Koroleva G.I."/>
            <person name="Ladner J.T."/>
            <person name="Lo C.-C."/>
            <person name="Minogue T.D."/>
            <person name="Munk C."/>
            <person name="Palacios G.F."/>
            <person name="Redden C.L."/>
            <person name="Rosenzweig C.N."/>
            <person name="Scholz M.B."/>
            <person name="Teshima H."/>
            <person name="Xu Y."/>
        </authorList>
    </citation>
    <scope>NUCLEOTIDE SEQUENCE [LARGE SCALE GENOMIC DNA]</scope>
    <source>
        <strain evidence="3">gladioli</strain>
    </source>
</reference>
<sequence length="386" mass="40625">MGWLHRRLRGFRSAVLQPVAARGGGDRPAGTAVHADLLARDRGCGIHARFAGASSWRAGGRVRGDHQDRFRAARPRAVAARRAGVSSHLVQLGGEPRVVLPEPARPEPADRHDVLVVADGDPRSLRAPAARRVRAGDRGRGQLVPAPEQLRDAVPEPHAVAARAVPQLRRGRRRDGAGRGRGRGAAQALECGRGGWRSDPRRDPGERDQSRRQDQRLHGAESGGAAGADRIGAGEVGDRGTRHRLRGGARHGHGAGRSDRDRGAVAGVWRYGRVELRDRLGEVEHRARGERGGDRRVDQGAAADASRGAGAEPARAAAESAHRFRSHAVPVADGAVGVAAAGARGSGRAARAPAHRGDLVVRSGRVERAPDRGGISGPAGAAGKRR</sequence>
<dbReference type="AlphaFoldDB" id="A0AAW3FCF7"/>
<name>A0AAW3FCF7_BURGA</name>
<feature type="compositionally biased region" description="Low complexity" evidence="1">
    <location>
        <begin position="300"/>
        <end position="316"/>
    </location>
</feature>
<comment type="caution">
    <text evidence="2">The sequence shown here is derived from an EMBL/GenBank/DDBJ whole genome shotgun (WGS) entry which is preliminary data.</text>
</comment>
<accession>A0AAW3FCF7</accession>
<evidence type="ECO:0000313" key="2">
    <source>
        <dbReference type="EMBL" id="KGC24263.1"/>
    </source>
</evidence>
<feature type="region of interest" description="Disordered" evidence="1">
    <location>
        <begin position="285"/>
        <end position="316"/>
    </location>
</feature>
<dbReference type="EMBL" id="JPGG01000008">
    <property type="protein sequence ID" value="KGC24263.1"/>
    <property type="molecule type" value="Genomic_DNA"/>
</dbReference>
<feature type="region of interest" description="Disordered" evidence="1">
    <location>
        <begin position="344"/>
        <end position="386"/>
    </location>
</feature>
<evidence type="ECO:0000256" key="1">
    <source>
        <dbReference type="SAM" id="MobiDB-lite"/>
    </source>
</evidence>
<dbReference type="Proteomes" id="UP000029590">
    <property type="component" value="Unassembled WGS sequence"/>
</dbReference>
<gene>
    <name evidence="2" type="ORF">DM48_8111</name>
</gene>
<proteinExistence type="predicted"/>
<feature type="compositionally biased region" description="Basic residues" evidence="1">
    <location>
        <begin position="241"/>
        <end position="254"/>
    </location>
</feature>
<protein>
    <submittedName>
        <fullName evidence="2">Erythronolide synthase, 6-methylsalicylic acid synthase</fullName>
    </submittedName>
</protein>